<accession>A0A1B6JTV6</accession>
<dbReference type="EMBL" id="GECU01005090">
    <property type="protein sequence ID" value="JAT02617.1"/>
    <property type="molecule type" value="Transcribed_RNA"/>
</dbReference>
<reference evidence="2" key="1">
    <citation type="submission" date="2015-11" db="EMBL/GenBank/DDBJ databases">
        <title>De novo transcriptome assembly of four potential Pierce s Disease insect vectors from Arizona vineyards.</title>
        <authorList>
            <person name="Tassone E.E."/>
        </authorList>
    </citation>
    <scope>NUCLEOTIDE SEQUENCE</scope>
</reference>
<evidence type="ECO:0000256" key="1">
    <source>
        <dbReference type="SAM" id="MobiDB-lite"/>
    </source>
</evidence>
<name>A0A1B6JTV6_9HEMI</name>
<organism evidence="2">
    <name type="scientific">Homalodisca liturata</name>
    <dbReference type="NCBI Taxonomy" id="320908"/>
    <lineage>
        <taxon>Eukaryota</taxon>
        <taxon>Metazoa</taxon>
        <taxon>Ecdysozoa</taxon>
        <taxon>Arthropoda</taxon>
        <taxon>Hexapoda</taxon>
        <taxon>Insecta</taxon>
        <taxon>Pterygota</taxon>
        <taxon>Neoptera</taxon>
        <taxon>Paraneoptera</taxon>
        <taxon>Hemiptera</taxon>
        <taxon>Auchenorrhyncha</taxon>
        <taxon>Membracoidea</taxon>
        <taxon>Cicadellidae</taxon>
        <taxon>Cicadellinae</taxon>
        <taxon>Proconiini</taxon>
        <taxon>Homalodisca</taxon>
    </lineage>
</organism>
<evidence type="ECO:0000313" key="2">
    <source>
        <dbReference type="EMBL" id="JAT02617.1"/>
    </source>
</evidence>
<feature type="non-terminal residue" evidence="2">
    <location>
        <position position="1"/>
    </location>
</feature>
<dbReference type="AlphaFoldDB" id="A0A1B6JTV6"/>
<feature type="non-terminal residue" evidence="2">
    <location>
        <position position="355"/>
    </location>
</feature>
<proteinExistence type="predicted"/>
<gene>
    <name evidence="2" type="ORF">g.50195</name>
</gene>
<sequence length="355" mass="38716">NVEKDISESRKTGVVDDGSVEKIVSTTEVTTPIDSTGKSYGSLVSKTLQFAGSLVIPKYEKETDDSSVMIIKTETDINSPTQEMIQTYYTEAGETSKSASQDMKIGKPEITLTTVKVTEFEPMSPKTDVDEVVRKKTQVFTKFIQSEQNESSNQGLTQSEVRVVKLGDEHSTSVDSSLVEKTRQFTESVSPPTLAYYKTTIIEKKENVGETIQSSTESPDSGLVTQVMEGVVVGIRSPSQITEEGSSEVKWTKTESVTKTAFPPTTPSKSSSLEKTEYVVENVDLAGHDSRINEPDMITNPPKTNEQENVEKDISESRKTGVVDDGSVEKIVSTTEVTTPIDSTGKSYGSLVSKT</sequence>
<feature type="compositionally biased region" description="Basic and acidic residues" evidence="1">
    <location>
        <begin position="305"/>
        <end position="322"/>
    </location>
</feature>
<protein>
    <submittedName>
        <fullName evidence="2">Uncharacterized protein</fullName>
    </submittedName>
</protein>
<feature type="region of interest" description="Disordered" evidence="1">
    <location>
        <begin position="286"/>
        <end position="327"/>
    </location>
</feature>